<proteinExistence type="predicted"/>
<dbReference type="AlphaFoldDB" id="A0A1L3JMF3"/>
<sequence>MYRSIDKILDKINKVGLNNLSYDEKTYLKQYNSNSIDKGLEDWLFGKQEDSYDDNGNKLLYDEFDDSEDIFHNHIKLKRVISKVLNKHSFTNNADWGGADVWGLKTIDNITGLFIYLGDDEDFVLLNRRINEEEDYEDTVLQTITNNIELNVLFLDHINP</sequence>
<gene>
    <name evidence="2" type="ORF">LPB136_13370</name>
</gene>
<evidence type="ECO:0000313" key="3">
    <source>
        <dbReference type="Proteomes" id="UP000181898"/>
    </source>
</evidence>
<dbReference type="RefSeq" id="WP_072556815.1">
    <property type="nucleotide sequence ID" value="NZ_CP018155.1"/>
</dbReference>
<keyword evidence="3" id="KW-1185">Reference proteome</keyword>
<dbReference type="Pfam" id="PF20216">
    <property type="entry name" value="DUF6576"/>
    <property type="match status" value="1"/>
</dbReference>
<accession>A0A1L3JMF3</accession>
<dbReference type="EMBL" id="CP018155">
    <property type="protein sequence ID" value="APG66301.1"/>
    <property type="molecule type" value="Genomic_DNA"/>
</dbReference>
<feature type="domain" description="DUF6576" evidence="1">
    <location>
        <begin position="4"/>
        <end position="31"/>
    </location>
</feature>
<organism evidence="2 3">
    <name type="scientific">Tenacibaculum todarodis</name>
    <dbReference type="NCBI Taxonomy" id="1850252"/>
    <lineage>
        <taxon>Bacteria</taxon>
        <taxon>Pseudomonadati</taxon>
        <taxon>Bacteroidota</taxon>
        <taxon>Flavobacteriia</taxon>
        <taxon>Flavobacteriales</taxon>
        <taxon>Flavobacteriaceae</taxon>
        <taxon>Tenacibaculum</taxon>
    </lineage>
</organism>
<dbReference type="InterPro" id="IPR046483">
    <property type="entry name" value="DUF6576"/>
</dbReference>
<evidence type="ECO:0000313" key="2">
    <source>
        <dbReference type="EMBL" id="APG66301.1"/>
    </source>
</evidence>
<dbReference type="STRING" id="1850252.LPB136_13370"/>
<evidence type="ECO:0000259" key="1">
    <source>
        <dbReference type="Pfam" id="PF20216"/>
    </source>
</evidence>
<protein>
    <recommendedName>
        <fullName evidence="1">DUF6576 domain-containing protein</fullName>
    </recommendedName>
</protein>
<name>A0A1L3JMF3_9FLAO</name>
<dbReference type="KEGG" id="ten:LPB136_13370"/>
<dbReference type="Proteomes" id="UP000181898">
    <property type="component" value="Chromosome"/>
</dbReference>
<reference evidence="2 3" key="1">
    <citation type="submission" date="2016-11" db="EMBL/GenBank/DDBJ databases">
        <title>Tenacibaculum sp. LPB0136, isolated from marine environment.</title>
        <authorList>
            <person name="Kim E."/>
            <person name="Yi H."/>
        </authorList>
    </citation>
    <scope>NUCLEOTIDE SEQUENCE [LARGE SCALE GENOMIC DNA]</scope>
    <source>
        <strain evidence="2 3">LPB0136</strain>
    </source>
</reference>